<dbReference type="InterPro" id="IPR007438">
    <property type="entry name" value="DUF488"/>
</dbReference>
<evidence type="ECO:0000313" key="2">
    <source>
        <dbReference type="Proteomes" id="UP000003150"/>
    </source>
</evidence>
<protein>
    <submittedName>
        <fullName evidence="1">Toxin-antitoxin system, toxin component, HipA family</fullName>
    </submittedName>
</protein>
<dbReference type="Proteomes" id="UP000003150">
    <property type="component" value="Unassembled WGS sequence"/>
</dbReference>
<dbReference type="HOGENOM" id="CLU_077467_2_0_11"/>
<dbReference type="EMBL" id="ACYT02000041">
    <property type="protein sequence ID" value="EFF79688.1"/>
    <property type="molecule type" value="Genomic_DNA"/>
</dbReference>
<evidence type="ECO:0000313" key="1">
    <source>
        <dbReference type="EMBL" id="EFF79688.1"/>
    </source>
</evidence>
<accession>D4TZJ4</accession>
<reference evidence="1 2" key="1">
    <citation type="submission" date="2009-10" db="EMBL/GenBank/DDBJ databases">
        <authorList>
            <person name="Weinstock G."/>
            <person name="Sodergren E."/>
            <person name="Clifton S."/>
            <person name="Fulton L."/>
            <person name="Fulton B."/>
            <person name="Courtney L."/>
            <person name="Fronick C."/>
            <person name="Harrison M."/>
            <person name="Strong C."/>
            <person name="Farmer C."/>
            <person name="Delahaunty K."/>
            <person name="Markovic C."/>
            <person name="Hall O."/>
            <person name="Minx P."/>
            <person name="Tomlinson C."/>
            <person name="Mitreva M."/>
            <person name="Nelson J."/>
            <person name="Hou S."/>
            <person name="Wollam A."/>
            <person name="Pepin K.H."/>
            <person name="Johnson M."/>
            <person name="Bhonagiri V."/>
            <person name="Nash W.E."/>
            <person name="Warren W."/>
            <person name="Chinwalla A."/>
            <person name="Mardis E.R."/>
            <person name="Wilson R.K."/>
        </authorList>
    </citation>
    <scope>NUCLEOTIDE SEQUENCE [LARGE SCALE GENOMIC DNA]</scope>
    <source>
        <strain evidence="1 2">F0309</strain>
    </source>
</reference>
<dbReference type="Pfam" id="PF04343">
    <property type="entry name" value="DUF488"/>
    <property type="match status" value="1"/>
</dbReference>
<sequence>MEGMTHVVTGWGYEGHSIEDLLNECKRLHAAYVVDIRLNAISRKKGFSKTALSNALAGAGVDYVHLRALGNPKDNRPGFAHPGTPEAERAHKRFNDEVLSTPEADRQLGELAELTRRGNVIILCFEETPKCCHRHLVIQRLRAQNRQLRSAKTALVEG</sequence>
<name>D4TZJ4_9ACTO</name>
<dbReference type="PANTHER" id="PTHR39337">
    <property type="entry name" value="BLR5642 PROTEIN"/>
    <property type="match status" value="1"/>
</dbReference>
<comment type="caution">
    <text evidence="1">The sequence shown here is derived from an EMBL/GenBank/DDBJ whole genome shotgun (WGS) entry which is preliminary data.</text>
</comment>
<organism evidence="1 2">
    <name type="scientific">Schaalia odontolytica F0309</name>
    <dbReference type="NCBI Taxonomy" id="649742"/>
    <lineage>
        <taxon>Bacteria</taxon>
        <taxon>Bacillati</taxon>
        <taxon>Actinomycetota</taxon>
        <taxon>Actinomycetes</taxon>
        <taxon>Actinomycetales</taxon>
        <taxon>Actinomycetaceae</taxon>
        <taxon>Schaalia</taxon>
    </lineage>
</organism>
<dbReference type="PATRIC" id="fig|649742.3.peg.1060"/>
<dbReference type="PANTHER" id="PTHR39337:SF1">
    <property type="entry name" value="BLR5642 PROTEIN"/>
    <property type="match status" value="1"/>
</dbReference>
<proteinExistence type="predicted"/>
<dbReference type="AlphaFoldDB" id="D4TZJ4"/>
<gene>
    <name evidence="1" type="ORF">HMPREF0970_01375</name>
</gene>